<reference evidence="7" key="2">
    <citation type="journal article" date="2021" name="Microbiome">
        <title>Successional dynamics and alternative stable states in a saline activated sludge microbial community over 9 years.</title>
        <authorList>
            <person name="Wang Y."/>
            <person name="Ye J."/>
            <person name="Ju F."/>
            <person name="Liu L."/>
            <person name="Boyd J.A."/>
            <person name="Deng Y."/>
            <person name="Parks D.H."/>
            <person name="Jiang X."/>
            <person name="Yin X."/>
            <person name="Woodcroft B.J."/>
            <person name="Tyson G.W."/>
            <person name="Hugenholtz P."/>
            <person name="Polz M.F."/>
            <person name="Zhang T."/>
        </authorList>
    </citation>
    <scope>NUCLEOTIDE SEQUENCE</scope>
    <source>
        <strain evidence="7">HKST-UBA02</strain>
    </source>
</reference>
<dbReference type="GO" id="GO:0006508">
    <property type="term" value="P:proteolysis"/>
    <property type="evidence" value="ECO:0007669"/>
    <property type="project" value="UniProtKB-KW"/>
</dbReference>
<feature type="domain" description="Peptidase S8/S53" evidence="5">
    <location>
        <begin position="230"/>
        <end position="459"/>
    </location>
</feature>
<dbReference type="InterPro" id="IPR023828">
    <property type="entry name" value="Peptidase_S8_Ser-AS"/>
</dbReference>
<dbReference type="EMBL" id="JAGQHS010000023">
    <property type="protein sequence ID" value="MCA9755474.1"/>
    <property type="molecule type" value="Genomic_DNA"/>
</dbReference>
<dbReference type="InterPro" id="IPR000209">
    <property type="entry name" value="Peptidase_S8/S53_dom"/>
</dbReference>
<keyword evidence="4" id="KW-0732">Signal</keyword>
<keyword evidence="3" id="KW-0720">Serine protease</keyword>
<evidence type="ECO:0000256" key="2">
    <source>
        <dbReference type="ARBA" id="ARBA00022801"/>
    </source>
</evidence>
<dbReference type="Gene3D" id="2.60.40.4070">
    <property type="match status" value="1"/>
</dbReference>
<dbReference type="InterPro" id="IPR025965">
    <property type="entry name" value="FlgD/Vpr_Ig-like"/>
</dbReference>
<evidence type="ECO:0000313" key="8">
    <source>
        <dbReference type="Proteomes" id="UP000739538"/>
    </source>
</evidence>
<feature type="chain" id="PRO_5037661051" evidence="4">
    <location>
        <begin position="20"/>
        <end position="587"/>
    </location>
</feature>
<accession>A0A956NEL6</accession>
<evidence type="ECO:0000256" key="1">
    <source>
        <dbReference type="ARBA" id="ARBA00022670"/>
    </source>
</evidence>
<keyword evidence="2" id="KW-0378">Hydrolase</keyword>
<dbReference type="InterPro" id="IPR036852">
    <property type="entry name" value="Peptidase_S8/S53_dom_sf"/>
</dbReference>
<sequence length="587" mass="62740">MRILLALTLAVVPVSSALALDVGTRAVSPVMSWTESSLERFDPSWIHVKFREGTDVELREGRIVKFDVSGAETPIGPIDDALAGALEMRRTFAGEKTQLREWKRLGERKSGQVGPDLSLWYDVRLPEGRQRLADVLNELNSLPEVEIAHPAPICETAGIVDAPADLPFLRGTTPDYSSQQGYLGVAPIGLDAAAAWSEVGGRGESMRFLDVELGWTVTHEDFDGSALFYQSGTNDPSYVPHGTAVLGEVIGVDNGYGVTGFANEAEWGVVAITIGDWPTVPQYFQDAVDNLDAGDVWLIELQMYPPGRSATPMEWLQVNYDVIWTSCWALDIVCVEAGANGSQNLDDPDWEGVFDRSIRDSGAILVAAGTPTGRVAEGFSNYGSRMDVNAWGSQIVTTGYGDLYNGGSNNQLYTATFGGTSGASPMVTGAALCVQGAAKERFGAPLSPIVLRALLAETGSPHLDPTREIGPRPDLAAAMEALVDPAAVPEFGGSSDSRFGALDIESPFANGANIRFEQRVASEAHLDVLDVSGRLVRSLDLGMVPAGSAEVHWDGRDSRGRGVGSGVYWMRLHSESGLAVGRAVKVN</sequence>
<dbReference type="Proteomes" id="UP000739538">
    <property type="component" value="Unassembled WGS sequence"/>
</dbReference>
<dbReference type="Pfam" id="PF13860">
    <property type="entry name" value="FlgD_ig"/>
    <property type="match status" value="1"/>
</dbReference>
<keyword evidence="1" id="KW-0645">Protease</keyword>
<feature type="signal peptide" evidence="4">
    <location>
        <begin position="1"/>
        <end position="19"/>
    </location>
</feature>
<gene>
    <name evidence="7" type="ORF">KDA27_06710</name>
</gene>
<evidence type="ECO:0000313" key="7">
    <source>
        <dbReference type="EMBL" id="MCA9755474.1"/>
    </source>
</evidence>
<dbReference type="GO" id="GO:0004252">
    <property type="term" value="F:serine-type endopeptidase activity"/>
    <property type="evidence" value="ECO:0007669"/>
    <property type="project" value="InterPro"/>
</dbReference>
<protein>
    <submittedName>
        <fullName evidence="7">S8 family serine peptidase</fullName>
    </submittedName>
</protein>
<dbReference type="Pfam" id="PF00082">
    <property type="entry name" value="Peptidase_S8"/>
    <property type="match status" value="1"/>
</dbReference>
<dbReference type="SUPFAM" id="SSF52743">
    <property type="entry name" value="Subtilisin-like"/>
    <property type="match status" value="1"/>
</dbReference>
<evidence type="ECO:0000259" key="5">
    <source>
        <dbReference type="Pfam" id="PF00082"/>
    </source>
</evidence>
<comment type="caution">
    <text evidence="7">The sequence shown here is derived from an EMBL/GenBank/DDBJ whole genome shotgun (WGS) entry which is preliminary data.</text>
</comment>
<reference evidence="7" key="1">
    <citation type="submission" date="2020-04" db="EMBL/GenBank/DDBJ databases">
        <authorList>
            <person name="Zhang T."/>
        </authorList>
    </citation>
    <scope>NUCLEOTIDE SEQUENCE</scope>
    <source>
        <strain evidence="7">HKST-UBA02</strain>
    </source>
</reference>
<evidence type="ECO:0000256" key="4">
    <source>
        <dbReference type="SAM" id="SignalP"/>
    </source>
</evidence>
<dbReference type="AlphaFoldDB" id="A0A956NEL6"/>
<dbReference type="PROSITE" id="PS00138">
    <property type="entry name" value="SUBTILASE_SER"/>
    <property type="match status" value="1"/>
</dbReference>
<organism evidence="7 8">
    <name type="scientific">Eiseniibacteriota bacterium</name>
    <dbReference type="NCBI Taxonomy" id="2212470"/>
    <lineage>
        <taxon>Bacteria</taxon>
        <taxon>Candidatus Eiseniibacteriota</taxon>
    </lineage>
</organism>
<name>A0A956NEL6_UNCEI</name>
<dbReference type="Gene3D" id="3.40.50.200">
    <property type="entry name" value="Peptidase S8/S53 domain"/>
    <property type="match status" value="1"/>
</dbReference>
<evidence type="ECO:0000256" key="3">
    <source>
        <dbReference type="ARBA" id="ARBA00022825"/>
    </source>
</evidence>
<evidence type="ECO:0000259" key="6">
    <source>
        <dbReference type="Pfam" id="PF13860"/>
    </source>
</evidence>
<feature type="domain" description="FlgD/Vpr Ig-like" evidence="6">
    <location>
        <begin position="510"/>
        <end position="574"/>
    </location>
</feature>
<proteinExistence type="predicted"/>